<dbReference type="InterPro" id="IPR013159">
    <property type="entry name" value="DnaA_C"/>
</dbReference>
<dbReference type="STRING" id="538381.GCA_001696535_03139"/>
<dbReference type="GO" id="GO:0006275">
    <property type="term" value="P:regulation of DNA replication"/>
    <property type="evidence" value="ECO:0007669"/>
    <property type="project" value="InterPro"/>
</dbReference>
<name>A0A285RX65_9HYPH</name>
<sequence length="157" mass="16461">MTGVSGISDLGGLAVGVPAAPRARPLRGAGLLVTACVLSVFEVEATDLAQQSRGRAHVALARQIAMYLHHVILGRTLTDIAREFGRDRTTVAHACRLVEDRRDEPEFDAMIGGLETALQAGLAALPARPPSIHSQAARTLATHPLPARTLSACGTEA</sequence>
<evidence type="ECO:0000313" key="2">
    <source>
        <dbReference type="EMBL" id="SOB97048.1"/>
    </source>
</evidence>
<dbReference type="CDD" id="cd06571">
    <property type="entry name" value="Bac_DnaA_C"/>
    <property type="match status" value="1"/>
</dbReference>
<dbReference type="Pfam" id="PF08299">
    <property type="entry name" value="Bac_DnaA_C"/>
    <property type="match status" value="1"/>
</dbReference>
<protein>
    <submittedName>
        <fullName evidence="2">DnaA protein helix-turn-helix</fullName>
    </submittedName>
</protein>
<dbReference type="SMART" id="SM00760">
    <property type="entry name" value="Bac_DnaA_C"/>
    <property type="match status" value="1"/>
</dbReference>
<dbReference type="GO" id="GO:0043565">
    <property type="term" value="F:sequence-specific DNA binding"/>
    <property type="evidence" value="ECO:0007669"/>
    <property type="project" value="InterPro"/>
</dbReference>
<dbReference type="GO" id="GO:0006270">
    <property type="term" value="P:DNA replication initiation"/>
    <property type="evidence" value="ECO:0007669"/>
    <property type="project" value="InterPro"/>
</dbReference>
<dbReference type="InterPro" id="IPR010921">
    <property type="entry name" value="Trp_repressor/repl_initiator"/>
</dbReference>
<keyword evidence="3" id="KW-1185">Reference proteome</keyword>
<organism evidence="2 3">
    <name type="scientific">Stappia indica</name>
    <dbReference type="NCBI Taxonomy" id="538381"/>
    <lineage>
        <taxon>Bacteria</taxon>
        <taxon>Pseudomonadati</taxon>
        <taxon>Pseudomonadota</taxon>
        <taxon>Alphaproteobacteria</taxon>
        <taxon>Hyphomicrobiales</taxon>
        <taxon>Stappiaceae</taxon>
        <taxon>Stappia</taxon>
    </lineage>
</organism>
<dbReference type="EMBL" id="OBML01000002">
    <property type="protein sequence ID" value="SOB97048.1"/>
    <property type="molecule type" value="Genomic_DNA"/>
</dbReference>
<dbReference type="Gene3D" id="1.10.1750.10">
    <property type="match status" value="1"/>
</dbReference>
<dbReference type="GO" id="GO:0005524">
    <property type="term" value="F:ATP binding"/>
    <property type="evidence" value="ECO:0007669"/>
    <property type="project" value="InterPro"/>
</dbReference>
<reference evidence="2 3" key="1">
    <citation type="submission" date="2017-08" db="EMBL/GenBank/DDBJ databases">
        <authorList>
            <person name="de Groot N.N."/>
        </authorList>
    </citation>
    <scope>NUCLEOTIDE SEQUENCE [LARGE SCALE GENOMIC DNA]</scope>
    <source>
        <strain evidence="2 3">USBA 352</strain>
    </source>
</reference>
<proteinExistence type="predicted"/>
<gene>
    <name evidence="2" type="ORF">SAMN05421512_102382</name>
</gene>
<dbReference type="AlphaFoldDB" id="A0A285RX65"/>
<feature type="domain" description="Chromosomal replication initiator DnaA C-terminal" evidence="1">
    <location>
        <begin position="29"/>
        <end position="98"/>
    </location>
</feature>
<dbReference type="SUPFAM" id="SSF48295">
    <property type="entry name" value="TrpR-like"/>
    <property type="match status" value="1"/>
</dbReference>
<dbReference type="RefSeq" id="WP_097174121.1">
    <property type="nucleotide sequence ID" value="NZ_OBML01000002.1"/>
</dbReference>
<accession>A0A285RX65</accession>
<evidence type="ECO:0000313" key="3">
    <source>
        <dbReference type="Proteomes" id="UP000219331"/>
    </source>
</evidence>
<dbReference type="Proteomes" id="UP000219331">
    <property type="component" value="Unassembled WGS sequence"/>
</dbReference>
<dbReference type="OrthoDB" id="8480222at2"/>
<evidence type="ECO:0000259" key="1">
    <source>
        <dbReference type="SMART" id="SM00760"/>
    </source>
</evidence>